<name>Z9JK88_9GAMM</name>
<dbReference type="KEGG" id="xtw:AB672_07170"/>
<proteinExistence type="predicted"/>
<organism evidence="1 2">
    <name type="scientific">Xylella taiwanensis</name>
    <dbReference type="NCBI Taxonomy" id="1444770"/>
    <lineage>
        <taxon>Bacteria</taxon>
        <taxon>Pseudomonadati</taxon>
        <taxon>Pseudomonadota</taxon>
        <taxon>Gammaproteobacteria</taxon>
        <taxon>Lysobacterales</taxon>
        <taxon>Lysobacteraceae</taxon>
        <taxon>Xylella</taxon>
    </lineage>
</organism>
<protein>
    <submittedName>
        <fullName evidence="1">Uncharacterized protein</fullName>
    </submittedName>
</protein>
<gene>
    <name evidence="1" type="ORF">AF72_07030</name>
</gene>
<dbReference type="Proteomes" id="UP000020406">
    <property type="component" value="Unassembled WGS sequence"/>
</dbReference>
<evidence type="ECO:0000313" key="1">
    <source>
        <dbReference type="EMBL" id="EWS78251.1"/>
    </source>
</evidence>
<dbReference type="PATRIC" id="fig|1444770.3.peg.1669"/>
<dbReference type="EMBL" id="JDSQ01000009">
    <property type="protein sequence ID" value="EWS78251.1"/>
    <property type="molecule type" value="Genomic_DNA"/>
</dbReference>
<dbReference type="AlphaFoldDB" id="Z9JK88"/>
<reference evidence="1 2" key="1">
    <citation type="journal article" date="2014" name="Genome Announc.">
        <title>Draft Genome Sequence of Xylella fastidiosa Pear Leaf Scorch Strain in Taiwan.</title>
        <authorList>
            <person name="Su C.C."/>
            <person name="Deng W.L."/>
            <person name="Jan F.J."/>
            <person name="Chang C.J."/>
            <person name="Huang H."/>
            <person name="Chen J."/>
        </authorList>
    </citation>
    <scope>NUCLEOTIDE SEQUENCE [LARGE SCALE GENOMIC DNA]</scope>
    <source>
        <strain evidence="1 2">PLS229</strain>
    </source>
</reference>
<evidence type="ECO:0000313" key="2">
    <source>
        <dbReference type="Proteomes" id="UP000020406"/>
    </source>
</evidence>
<sequence>MASRLILLLTLGTRSTADPGQVPYSTTTPMRPRSVKCDVVRDRAGTATLLSLKRTWVYLMQR</sequence>
<accession>Z9JK88</accession>
<comment type="caution">
    <text evidence="1">The sequence shown here is derived from an EMBL/GenBank/DDBJ whole genome shotgun (WGS) entry which is preliminary data.</text>
</comment>